<feature type="region of interest" description="Disordered" evidence="1">
    <location>
        <begin position="89"/>
        <end position="113"/>
    </location>
</feature>
<organism evidence="3 4">
    <name type="scientific">Paraburkholderia monticola</name>
    <dbReference type="NCBI Taxonomy" id="1399968"/>
    <lineage>
        <taxon>Bacteria</taxon>
        <taxon>Pseudomonadati</taxon>
        <taxon>Pseudomonadota</taxon>
        <taxon>Betaproteobacteria</taxon>
        <taxon>Burkholderiales</taxon>
        <taxon>Burkholderiaceae</taxon>
        <taxon>Paraburkholderia</taxon>
    </lineage>
</organism>
<evidence type="ECO:0000313" key="4">
    <source>
        <dbReference type="Proteomes" id="UP000075613"/>
    </source>
</evidence>
<gene>
    <name evidence="3" type="ORF">CI15_33955</name>
</gene>
<proteinExistence type="predicted"/>
<dbReference type="InterPro" id="IPR025421">
    <property type="entry name" value="DUF4148"/>
</dbReference>
<protein>
    <recommendedName>
        <fullName evidence="5">DUF4148 domain-containing protein</fullName>
    </recommendedName>
</protein>
<dbReference type="Proteomes" id="UP000075613">
    <property type="component" value="Unassembled WGS sequence"/>
</dbReference>
<dbReference type="Pfam" id="PF13663">
    <property type="entry name" value="DUF4148"/>
    <property type="match status" value="1"/>
</dbReference>
<evidence type="ECO:0000256" key="1">
    <source>
        <dbReference type="SAM" id="MobiDB-lite"/>
    </source>
</evidence>
<dbReference type="EMBL" id="LRBG01000039">
    <property type="protein sequence ID" value="KXU82528.1"/>
    <property type="molecule type" value="Genomic_DNA"/>
</dbReference>
<evidence type="ECO:0000256" key="2">
    <source>
        <dbReference type="SAM" id="SignalP"/>
    </source>
</evidence>
<name>A0A149PBX1_9BURK</name>
<keyword evidence="4" id="KW-1185">Reference proteome</keyword>
<dbReference type="STRING" id="1399968.CI15_33955"/>
<dbReference type="AlphaFoldDB" id="A0A149PBX1"/>
<dbReference type="RefSeq" id="WP_062137793.1">
    <property type="nucleotide sequence ID" value="NZ_LRBG01000039.1"/>
</dbReference>
<evidence type="ECO:0000313" key="3">
    <source>
        <dbReference type="EMBL" id="KXU82528.1"/>
    </source>
</evidence>
<sequence>MKSESMNRYAGSPLLSLVIAGPMLMANFTSAHAQTVSAPEPHQVTRAEVMHELEELEAAGYDPSQGDDGSYPADIQAAEAKVAAMHRAQRSAAMSAGQKLSPCSTDPSHCSTQ</sequence>
<accession>A0A149PBX1</accession>
<reference evidence="3 4" key="1">
    <citation type="journal article" date="2015" name="Int. J. Syst. Evol. Microbiol.">
        <title>Burkholderia monticola sp. nov., isolated from mountain soil.</title>
        <authorList>
            <person name="Baek I."/>
            <person name="Seo B."/>
            <person name="Lee I."/>
            <person name="Yi H."/>
            <person name="Chun J."/>
        </authorList>
    </citation>
    <scope>NUCLEOTIDE SEQUENCE [LARGE SCALE GENOMIC DNA]</scope>
    <source>
        <strain evidence="3 4">JC2948</strain>
    </source>
</reference>
<comment type="caution">
    <text evidence="3">The sequence shown here is derived from an EMBL/GenBank/DDBJ whole genome shotgun (WGS) entry which is preliminary data.</text>
</comment>
<feature type="compositionally biased region" description="Polar residues" evidence="1">
    <location>
        <begin position="101"/>
        <end position="113"/>
    </location>
</feature>
<dbReference type="OrthoDB" id="9030534at2"/>
<evidence type="ECO:0008006" key="5">
    <source>
        <dbReference type="Google" id="ProtNLM"/>
    </source>
</evidence>
<keyword evidence="2" id="KW-0732">Signal</keyword>
<feature type="chain" id="PRO_5007550962" description="DUF4148 domain-containing protein" evidence="2">
    <location>
        <begin position="34"/>
        <end position="113"/>
    </location>
</feature>
<feature type="signal peptide" evidence="2">
    <location>
        <begin position="1"/>
        <end position="33"/>
    </location>
</feature>